<protein>
    <submittedName>
        <fullName evidence="1">Uncharacterized protein</fullName>
    </submittedName>
</protein>
<comment type="caution">
    <text evidence="1">The sequence shown here is derived from an EMBL/GenBank/DDBJ whole genome shotgun (WGS) entry which is preliminary data.</text>
</comment>
<evidence type="ECO:0000313" key="1">
    <source>
        <dbReference type="EMBL" id="GMI20885.1"/>
    </source>
</evidence>
<evidence type="ECO:0000313" key="2">
    <source>
        <dbReference type="Proteomes" id="UP001165060"/>
    </source>
</evidence>
<name>A0ABQ6M761_9STRA</name>
<reference evidence="1 2" key="1">
    <citation type="journal article" date="2023" name="Commun. Biol.">
        <title>Genome analysis of Parmales, the sister group of diatoms, reveals the evolutionary specialization of diatoms from phago-mixotrophs to photoautotrophs.</title>
        <authorList>
            <person name="Ban H."/>
            <person name="Sato S."/>
            <person name="Yoshikawa S."/>
            <person name="Yamada K."/>
            <person name="Nakamura Y."/>
            <person name="Ichinomiya M."/>
            <person name="Sato N."/>
            <person name="Blanc-Mathieu R."/>
            <person name="Endo H."/>
            <person name="Kuwata A."/>
            <person name="Ogata H."/>
        </authorList>
    </citation>
    <scope>NUCLEOTIDE SEQUENCE [LARGE SCALE GENOMIC DNA]</scope>
</reference>
<accession>A0ABQ6M761</accession>
<dbReference type="Proteomes" id="UP001165060">
    <property type="component" value="Unassembled WGS sequence"/>
</dbReference>
<organism evidence="1 2">
    <name type="scientific">Tetraparma gracilis</name>
    <dbReference type="NCBI Taxonomy" id="2962635"/>
    <lineage>
        <taxon>Eukaryota</taxon>
        <taxon>Sar</taxon>
        <taxon>Stramenopiles</taxon>
        <taxon>Ochrophyta</taxon>
        <taxon>Bolidophyceae</taxon>
        <taxon>Parmales</taxon>
        <taxon>Triparmaceae</taxon>
        <taxon>Tetraparma</taxon>
    </lineage>
</organism>
<sequence length="189" mass="21034">MEQPNTTAAQEPPTPHCPLSETIRRFQRDTTVPNLPSSSQKAYSIFCHRRQPSLYKTFFALLPDAPPDNIGATFVQEFSALVPKPAPVCGMAKSSTPHGLIRYELLGSCIEECRYAGKEHGLHLTCTQEGDFIIRLFSHGKRLAQFNLNANCSRETGSYDGGGLELLKTQLHLVIECLTRTGSYHKDRV</sequence>
<dbReference type="EMBL" id="BRYB01000029">
    <property type="protein sequence ID" value="GMI20885.1"/>
    <property type="molecule type" value="Genomic_DNA"/>
</dbReference>
<keyword evidence="2" id="KW-1185">Reference proteome</keyword>
<gene>
    <name evidence="1" type="ORF">TeGR_g6239</name>
</gene>
<proteinExistence type="predicted"/>